<feature type="transmembrane region" description="Helical" evidence="7">
    <location>
        <begin position="414"/>
        <end position="437"/>
    </location>
</feature>
<dbReference type="Pfam" id="PF03323">
    <property type="entry name" value="GerA"/>
    <property type="match status" value="1"/>
</dbReference>
<feature type="transmembrane region" description="Helical" evidence="7">
    <location>
        <begin position="252"/>
        <end position="273"/>
    </location>
</feature>
<dbReference type="GO" id="GO:0009847">
    <property type="term" value="P:spore germination"/>
    <property type="evidence" value="ECO:0007669"/>
    <property type="project" value="UniProtKB-UniRule"/>
</dbReference>
<comment type="similarity">
    <text evidence="2 6">Belongs to the GerABKA family.</text>
</comment>
<evidence type="ECO:0000256" key="6">
    <source>
        <dbReference type="PIRNR" id="PIRNR005690"/>
    </source>
</evidence>
<evidence type="ECO:0000313" key="9">
    <source>
        <dbReference type="Proteomes" id="UP000321735"/>
    </source>
</evidence>
<feature type="transmembrane region" description="Helical" evidence="7">
    <location>
        <begin position="294"/>
        <end position="313"/>
    </location>
</feature>
<protein>
    <submittedName>
        <fullName evidence="8">Spore germination protein</fullName>
    </submittedName>
</protein>
<dbReference type="PANTHER" id="PTHR22550">
    <property type="entry name" value="SPORE GERMINATION PROTEIN"/>
    <property type="match status" value="1"/>
</dbReference>
<proteinExistence type="inferred from homology"/>
<feature type="transmembrane region" description="Helical" evidence="7">
    <location>
        <begin position="383"/>
        <end position="402"/>
    </location>
</feature>
<evidence type="ECO:0000256" key="4">
    <source>
        <dbReference type="ARBA" id="ARBA00022989"/>
    </source>
</evidence>
<dbReference type="RefSeq" id="WP_208742969.1">
    <property type="nucleotide sequence ID" value="NZ_CP031778.1"/>
</dbReference>
<keyword evidence="3 7" id="KW-0812">Transmembrane</keyword>
<evidence type="ECO:0000256" key="1">
    <source>
        <dbReference type="ARBA" id="ARBA00004141"/>
    </source>
</evidence>
<dbReference type="PIRSF" id="PIRSF005690">
    <property type="entry name" value="GerBA"/>
    <property type="match status" value="1"/>
</dbReference>
<accession>A0A9X7QN31</accession>
<dbReference type="GO" id="GO:0005886">
    <property type="term" value="C:plasma membrane"/>
    <property type="evidence" value="ECO:0007669"/>
    <property type="project" value="UniProtKB-SubCell"/>
</dbReference>
<evidence type="ECO:0000256" key="7">
    <source>
        <dbReference type="SAM" id="Phobius"/>
    </source>
</evidence>
<comment type="subcellular location">
    <subcellularLocation>
        <location evidence="6">Cell membrane</location>
    </subcellularLocation>
    <subcellularLocation>
        <location evidence="1">Membrane</location>
        <topology evidence="1">Multi-pass membrane protein</topology>
    </subcellularLocation>
</comment>
<sequence>MQHPSILSYNLHANLENLQYRLSSHFDIIYREFDIPDFSRHAVLIYLKTITDVQMLQDYVLRPLLHRSTHQDFESSEVCAATVTNRIELCDIQVFSELDTIVSHLFTGSCVLLLENMNVAFILDTSKIMNRAISEPTTESSIHGSKESFVEILSINISMLRRNFKSSHLAIQKLTIGVQTQRDVAVVYVDQLTNKKFVDAIIEKINDIDIDDILDASYLEQLLSNNSYSPFPQMIQTERPDRVVQGLLKGQVAIFLDGSPFVLLTPITLALLLHTPEDDTERWWIGTAFRLLRLFCFLVALLLPAVYITFISFHPGLIPWQLIIFIQSSRGGVPFSTFLETFLMGCTIECLREAGIRLPKSGGQAVGIVGGLVIGQSAVEAGLVSPVTVVVVALTALCSFAIPQYELGLSIRLLRFLFVISAAIFGLYGIIFAFLFLCAHLVKSQNLGVNYLGYFVHYQSQDWKDTFIRLPIKWNIFRNAIFNTQNRKRINLKKRKKDIK</sequence>
<evidence type="ECO:0000313" key="8">
    <source>
        <dbReference type="EMBL" id="QDZ77124.1"/>
    </source>
</evidence>
<evidence type="ECO:0000256" key="2">
    <source>
        <dbReference type="ARBA" id="ARBA00005278"/>
    </source>
</evidence>
<dbReference type="InterPro" id="IPR004995">
    <property type="entry name" value="Spore_Ger"/>
</dbReference>
<dbReference type="AlphaFoldDB" id="A0A9X7QN31"/>
<keyword evidence="5 6" id="KW-0472">Membrane</keyword>
<dbReference type="InterPro" id="IPR050768">
    <property type="entry name" value="UPF0353/GerABKA_families"/>
</dbReference>
<keyword evidence="4 7" id="KW-1133">Transmembrane helix</keyword>
<dbReference type="PANTHER" id="PTHR22550:SF5">
    <property type="entry name" value="LEUCINE ZIPPER PROTEIN 4"/>
    <property type="match status" value="1"/>
</dbReference>
<name>A0A9X7QN31_BACCE</name>
<gene>
    <name evidence="8" type="ORF">D0437_30825</name>
</gene>
<organism evidence="8 9">
    <name type="scientific">Bacillus cereus</name>
    <dbReference type="NCBI Taxonomy" id="1396"/>
    <lineage>
        <taxon>Bacteria</taxon>
        <taxon>Bacillati</taxon>
        <taxon>Bacillota</taxon>
        <taxon>Bacilli</taxon>
        <taxon>Bacillales</taxon>
        <taxon>Bacillaceae</taxon>
        <taxon>Bacillus</taxon>
        <taxon>Bacillus cereus group</taxon>
    </lineage>
</organism>
<dbReference type="EMBL" id="CP031778">
    <property type="protein sequence ID" value="QDZ77124.1"/>
    <property type="molecule type" value="Genomic_DNA"/>
</dbReference>
<dbReference type="Proteomes" id="UP000321735">
    <property type="component" value="Chromosome"/>
</dbReference>
<reference evidence="8 9" key="1">
    <citation type="journal article" date="2019" name="Ecotoxicol. Environ. Saf.">
        <title>Microbial characterization of heavy metal resistant bacterial strains isolated from an electroplating wastewater treatment plant.</title>
        <authorList>
            <person name="Cai X."/>
            <person name="Zheng X."/>
            <person name="Zhang D."/>
            <person name="Iqbal W."/>
            <person name="Liu C."/>
            <person name="Yang B."/>
            <person name="Zhao X."/>
            <person name="Lu X."/>
            <person name="Mao Y."/>
        </authorList>
    </citation>
    <scope>NUCLEOTIDE SEQUENCE [LARGE SCALE GENOMIC DNA]</scope>
    <source>
        <strain evidence="8 9">Co1-1</strain>
    </source>
</reference>
<evidence type="ECO:0000256" key="5">
    <source>
        <dbReference type="ARBA" id="ARBA00023136"/>
    </source>
</evidence>
<evidence type="ECO:0000256" key="3">
    <source>
        <dbReference type="ARBA" id="ARBA00022692"/>
    </source>
</evidence>